<name>A0A347U5W0_9BACT</name>
<evidence type="ECO:0000313" key="5">
    <source>
        <dbReference type="Proteomes" id="UP000290588"/>
    </source>
</evidence>
<protein>
    <submittedName>
        <fullName evidence="3">Uncharacterized protein</fullName>
    </submittedName>
</protein>
<dbReference type="AlphaFoldDB" id="A0A347U5W0"/>
<dbReference type="Proteomes" id="UP000262582">
    <property type="component" value="Chromosome"/>
</dbReference>
<evidence type="ECO:0000256" key="1">
    <source>
        <dbReference type="SAM" id="Coils"/>
    </source>
</evidence>
<evidence type="ECO:0000313" key="3">
    <source>
        <dbReference type="EMBL" id="RXI32590.1"/>
    </source>
</evidence>
<feature type="coiled-coil region" evidence="1">
    <location>
        <begin position="21"/>
        <end position="69"/>
    </location>
</feature>
<reference evidence="3 5" key="1">
    <citation type="submission" date="2017-09" db="EMBL/GenBank/DDBJ databases">
        <title>Genomics of the genus Arcobacter.</title>
        <authorList>
            <person name="Perez-Cataluna A."/>
            <person name="Figueras M.J."/>
            <person name="Salas-Masso N."/>
        </authorList>
    </citation>
    <scope>NUCLEOTIDE SEQUENCE [LARGE SCALE GENOMIC DNA]</scope>
    <source>
        <strain evidence="3 5">CECT 7837</strain>
    </source>
</reference>
<sequence length="78" mass="9417">MNYELLSNLYKEEAEKNKNDALILKTRNEILQNEIENLRQKIKKIEEEKNSLEKEVESLKSALEFKEEKQKESFTYYS</sequence>
<evidence type="ECO:0000313" key="2">
    <source>
        <dbReference type="EMBL" id="AXX94238.1"/>
    </source>
</evidence>
<dbReference type="EMBL" id="NXIG01000002">
    <property type="protein sequence ID" value="RXI32590.1"/>
    <property type="molecule type" value="Genomic_DNA"/>
</dbReference>
<dbReference type="KEGG" id="aell:AELL_0546"/>
<dbReference type="RefSeq" id="WP_118916473.1">
    <property type="nucleotide sequence ID" value="NZ_CP032097.1"/>
</dbReference>
<dbReference type="Proteomes" id="UP000290588">
    <property type="component" value="Unassembled WGS sequence"/>
</dbReference>
<gene>
    <name evidence="2" type="ORF">AELL_0546</name>
    <name evidence="3" type="ORF">CP962_03005</name>
</gene>
<keyword evidence="1" id="KW-0175">Coiled coil</keyword>
<proteinExistence type="predicted"/>
<keyword evidence="4" id="KW-1185">Reference proteome</keyword>
<dbReference type="EMBL" id="CP032097">
    <property type="protein sequence ID" value="AXX94238.1"/>
    <property type="molecule type" value="Genomic_DNA"/>
</dbReference>
<evidence type="ECO:0000313" key="4">
    <source>
        <dbReference type="Proteomes" id="UP000262582"/>
    </source>
</evidence>
<accession>A0A347U5W0</accession>
<organism evidence="3 5">
    <name type="scientific">Arcobacter ellisii</name>
    <dbReference type="NCBI Taxonomy" id="913109"/>
    <lineage>
        <taxon>Bacteria</taxon>
        <taxon>Pseudomonadati</taxon>
        <taxon>Campylobacterota</taxon>
        <taxon>Epsilonproteobacteria</taxon>
        <taxon>Campylobacterales</taxon>
        <taxon>Arcobacteraceae</taxon>
        <taxon>Arcobacter</taxon>
    </lineage>
</organism>
<reference evidence="2 4" key="2">
    <citation type="submission" date="2018-08" db="EMBL/GenBank/DDBJ databases">
        <title>Complete genome of the Arcobacter ellisii type strain LMG 26155.</title>
        <authorList>
            <person name="Miller W.G."/>
            <person name="Yee E."/>
            <person name="Bono J.L."/>
        </authorList>
    </citation>
    <scope>NUCLEOTIDE SEQUENCE [LARGE SCALE GENOMIC DNA]</scope>
    <source>
        <strain evidence="2 4">LMG 26155</strain>
    </source>
</reference>